<feature type="transmembrane region" description="Helical" evidence="6">
    <location>
        <begin position="188"/>
        <end position="208"/>
    </location>
</feature>
<keyword evidence="3 6" id="KW-1133">Transmembrane helix</keyword>
<feature type="transmembrane region" description="Helical" evidence="6">
    <location>
        <begin position="56"/>
        <end position="79"/>
    </location>
</feature>
<evidence type="ECO:0000313" key="9">
    <source>
        <dbReference type="Proteomes" id="UP000308267"/>
    </source>
</evidence>
<dbReference type="GO" id="GO:0007009">
    <property type="term" value="P:plasma membrane organization"/>
    <property type="evidence" value="ECO:0007669"/>
    <property type="project" value="TreeGrafter"/>
</dbReference>
<dbReference type="GO" id="GO:0097035">
    <property type="term" value="P:regulation of membrane lipid distribution"/>
    <property type="evidence" value="ECO:0007669"/>
    <property type="project" value="TreeGrafter"/>
</dbReference>
<dbReference type="PANTHER" id="PTHR13439:SF4">
    <property type="entry name" value="TLC DOMAIN-CONTAINING PROTEIN"/>
    <property type="match status" value="1"/>
</dbReference>
<dbReference type="OrthoDB" id="10266980at2759"/>
<dbReference type="Proteomes" id="UP000308267">
    <property type="component" value="Unassembled WGS sequence"/>
</dbReference>
<dbReference type="GO" id="GO:0055091">
    <property type="term" value="P:phospholipid homeostasis"/>
    <property type="evidence" value="ECO:0007669"/>
    <property type="project" value="TreeGrafter"/>
</dbReference>
<evidence type="ECO:0000313" key="8">
    <source>
        <dbReference type="EMBL" id="TGZ71989.1"/>
    </source>
</evidence>
<evidence type="ECO:0000256" key="5">
    <source>
        <dbReference type="PROSITE-ProRule" id="PRU00205"/>
    </source>
</evidence>
<dbReference type="PANTHER" id="PTHR13439">
    <property type="entry name" value="CT120 PROTEIN"/>
    <property type="match status" value="1"/>
</dbReference>
<evidence type="ECO:0000259" key="7">
    <source>
        <dbReference type="PROSITE" id="PS50922"/>
    </source>
</evidence>
<sequence>MTLNDGRGNALIHSLFSPYLTVVLAFVLFYCADIFLKHGFNCFKRIPTSETALARLRNYSLSVFHALASGFGALICLLVCEDFLEDIVTAENDIAYHLIGFSTGYFFHDIYHNICTGLCSRSLEIILHHITVVTSFVIVIQYRILVPYALFGLLMELNSIFLHGRHIMLYFDVDPHSVVYQTNFKANIVTFVIFRILLTPGMYIWAIVNRRLLPVFVSTVLITSFTIFTVMNFILFWRVLSSERRIMREGHTLKSKDKVISNGLHNTK</sequence>
<dbReference type="PROSITE" id="PS50922">
    <property type="entry name" value="TLC"/>
    <property type="match status" value="1"/>
</dbReference>
<organism evidence="8 9">
    <name type="scientific">Opisthorchis felineus</name>
    <dbReference type="NCBI Taxonomy" id="147828"/>
    <lineage>
        <taxon>Eukaryota</taxon>
        <taxon>Metazoa</taxon>
        <taxon>Spiralia</taxon>
        <taxon>Lophotrochozoa</taxon>
        <taxon>Platyhelminthes</taxon>
        <taxon>Trematoda</taxon>
        <taxon>Digenea</taxon>
        <taxon>Opisthorchiida</taxon>
        <taxon>Opisthorchiata</taxon>
        <taxon>Opisthorchiidae</taxon>
        <taxon>Opisthorchis</taxon>
    </lineage>
</organism>
<gene>
    <name evidence="8" type="ORF">CRM22_002339</name>
</gene>
<comment type="subcellular location">
    <subcellularLocation>
        <location evidence="1">Membrane</location>
        <topology evidence="1">Multi-pass membrane protein</topology>
    </subcellularLocation>
</comment>
<dbReference type="AlphaFoldDB" id="A0A4S2MAX0"/>
<evidence type="ECO:0000256" key="6">
    <source>
        <dbReference type="SAM" id="Phobius"/>
    </source>
</evidence>
<comment type="caution">
    <text evidence="8">The sequence shown here is derived from an EMBL/GenBank/DDBJ whole genome shotgun (WGS) entry which is preliminary data.</text>
</comment>
<dbReference type="InterPro" id="IPR050846">
    <property type="entry name" value="TLCD"/>
</dbReference>
<proteinExistence type="predicted"/>
<protein>
    <recommendedName>
        <fullName evidence="7">TLC domain-containing protein</fullName>
    </recommendedName>
</protein>
<keyword evidence="9" id="KW-1185">Reference proteome</keyword>
<dbReference type="GO" id="GO:0071709">
    <property type="term" value="P:membrane assembly"/>
    <property type="evidence" value="ECO:0007669"/>
    <property type="project" value="TreeGrafter"/>
</dbReference>
<dbReference type="SMART" id="SM00724">
    <property type="entry name" value="TLC"/>
    <property type="match status" value="1"/>
</dbReference>
<dbReference type="Pfam" id="PF03798">
    <property type="entry name" value="TRAM_LAG1_CLN8"/>
    <property type="match status" value="1"/>
</dbReference>
<dbReference type="GO" id="GO:0005886">
    <property type="term" value="C:plasma membrane"/>
    <property type="evidence" value="ECO:0007669"/>
    <property type="project" value="TreeGrafter"/>
</dbReference>
<dbReference type="EMBL" id="SJOL01004119">
    <property type="protein sequence ID" value="TGZ71989.1"/>
    <property type="molecule type" value="Genomic_DNA"/>
</dbReference>
<dbReference type="InterPro" id="IPR006634">
    <property type="entry name" value="TLC-dom"/>
</dbReference>
<feature type="transmembrane region" description="Helical" evidence="6">
    <location>
        <begin position="123"/>
        <end position="142"/>
    </location>
</feature>
<reference evidence="8 9" key="1">
    <citation type="journal article" date="2019" name="BMC Genomics">
        <title>New insights from Opisthorchis felineus genome: update on genomics of the epidemiologically important liver flukes.</title>
        <authorList>
            <person name="Ershov N.I."/>
            <person name="Mordvinov V.A."/>
            <person name="Prokhortchouk E.B."/>
            <person name="Pakharukova M.Y."/>
            <person name="Gunbin K.V."/>
            <person name="Ustyantsev K."/>
            <person name="Genaev M.A."/>
            <person name="Blinov A.G."/>
            <person name="Mazur A."/>
            <person name="Boulygina E."/>
            <person name="Tsygankova S."/>
            <person name="Khrameeva E."/>
            <person name="Chekanov N."/>
            <person name="Fan G."/>
            <person name="Xiao A."/>
            <person name="Zhang H."/>
            <person name="Xu X."/>
            <person name="Yang H."/>
            <person name="Solovyev V."/>
            <person name="Lee S.M."/>
            <person name="Liu X."/>
            <person name="Afonnikov D.A."/>
            <person name="Skryabin K.G."/>
        </authorList>
    </citation>
    <scope>NUCLEOTIDE SEQUENCE [LARGE SCALE GENOMIC DNA]</scope>
    <source>
        <strain evidence="8">AK-0245</strain>
        <tissue evidence="8">Whole organism</tissue>
    </source>
</reference>
<feature type="transmembrane region" description="Helical" evidence="6">
    <location>
        <begin position="214"/>
        <end position="237"/>
    </location>
</feature>
<feature type="transmembrane region" description="Helical" evidence="6">
    <location>
        <begin position="94"/>
        <end position="111"/>
    </location>
</feature>
<feature type="domain" description="TLC" evidence="7">
    <location>
        <begin position="51"/>
        <end position="248"/>
    </location>
</feature>
<accession>A0A4S2MAX0</accession>
<keyword evidence="2 5" id="KW-0812">Transmembrane</keyword>
<evidence type="ECO:0000256" key="3">
    <source>
        <dbReference type="ARBA" id="ARBA00022989"/>
    </source>
</evidence>
<evidence type="ECO:0000256" key="1">
    <source>
        <dbReference type="ARBA" id="ARBA00004141"/>
    </source>
</evidence>
<name>A0A4S2MAX0_OPIFE</name>
<feature type="transmembrane region" description="Helical" evidence="6">
    <location>
        <begin position="16"/>
        <end position="36"/>
    </location>
</feature>
<keyword evidence="4 5" id="KW-0472">Membrane</keyword>
<evidence type="ECO:0000256" key="2">
    <source>
        <dbReference type="ARBA" id="ARBA00022692"/>
    </source>
</evidence>
<evidence type="ECO:0000256" key="4">
    <source>
        <dbReference type="ARBA" id="ARBA00023136"/>
    </source>
</evidence>